<feature type="region of interest" description="Disordered" evidence="1">
    <location>
        <begin position="681"/>
        <end position="733"/>
    </location>
</feature>
<evidence type="ECO:0000313" key="3">
    <source>
        <dbReference type="Proteomes" id="UP001165080"/>
    </source>
</evidence>
<feature type="compositionally biased region" description="Low complexity" evidence="1">
    <location>
        <begin position="200"/>
        <end position="213"/>
    </location>
</feature>
<protein>
    <submittedName>
        <fullName evidence="2">Uncharacterized protein</fullName>
    </submittedName>
</protein>
<feature type="compositionally biased region" description="Pro residues" evidence="1">
    <location>
        <begin position="284"/>
        <end position="302"/>
    </location>
</feature>
<accession>A0A9W6BLW0</accession>
<feature type="compositionally biased region" description="Gly residues" evidence="1">
    <location>
        <begin position="717"/>
        <end position="730"/>
    </location>
</feature>
<evidence type="ECO:0000256" key="1">
    <source>
        <dbReference type="SAM" id="MobiDB-lite"/>
    </source>
</evidence>
<name>A0A9W6BLW0_9CHLO</name>
<feature type="compositionally biased region" description="Low complexity" evidence="1">
    <location>
        <begin position="697"/>
        <end position="716"/>
    </location>
</feature>
<reference evidence="2 3" key="1">
    <citation type="journal article" date="2023" name="Commun. Biol.">
        <title>Reorganization of the ancestral sex-determining regions during the evolution of trioecy in Pleodorina starrii.</title>
        <authorList>
            <person name="Takahashi K."/>
            <person name="Suzuki S."/>
            <person name="Kawai-Toyooka H."/>
            <person name="Yamamoto K."/>
            <person name="Hamaji T."/>
            <person name="Ootsuki R."/>
            <person name="Yamaguchi H."/>
            <person name="Kawachi M."/>
            <person name="Higashiyama T."/>
            <person name="Nozaki H."/>
        </authorList>
    </citation>
    <scope>NUCLEOTIDE SEQUENCE [LARGE SCALE GENOMIC DNA]</scope>
    <source>
        <strain evidence="2 3">NIES-4479</strain>
    </source>
</reference>
<comment type="caution">
    <text evidence="2">The sequence shown here is derived from an EMBL/GenBank/DDBJ whole genome shotgun (WGS) entry which is preliminary data.</text>
</comment>
<feature type="region of interest" description="Disordered" evidence="1">
    <location>
        <begin position="249"/>
        <end position="331"/>
    </location>
</feature>
<proteinExistence type="predicted"/>
<organism evidence="2 3">
    <name type="scientific">Pleodorina starrii</name>
    <dbReference type="NCBI Taxonomy" id="330485"/>
    <lineage>
        <taxon>Eukaryota</taxon>
        <taxon>Viridiplantae</taxon>
        <taxon>Chlorophyta</taxon>
        <taxon>core chlorophytes</taxon>
        <taxon>Chlorophyceae</taxon>
        <taxon>CS clade</taxon>
        <taxon>Chlamydomonadales</taxon>
        <taxon>Volvocaceae</taxon>
        <taxon>Pleodorina</taxon>
    </lineage>
</organism>
<dbReference type="AlphaFoldDB" id="A0A9W6BLW0"/>
<feature type="region of interest" description="Disordered" evidence="1">
    <location>
        <begin position="49"/>
        <end position="213"/>
    </location>
</feature>
<feature type="compositionally biased region" description="Low complexity" evidence="1">
    <location>
        <begin position="303"/>
        <end position="315"/>
    </location>
</feature>
<dbReference type="Proteomes" id="UP001165080">
    <property type="component" value="Unassembled WGS sequence"/>
</dbReference>
<sequence>MRQVRRTEWARKGEYRRQGCKLDTAIEPFSLNYYNYRIHPARETEGIPRFNAVNNRLTRSSAQDRSAERSRYHSTPMASSSDTQEAGGRRPLGAETDRDPPPGVGMGRQGLVPRPTGDAEAQRGKEPPPPGTEEDVACNAGQGSQPPGAGLRAGPGRERDDAGAGTEATDLPGKRARLGAGEQGPGTGPYDDFLQRLRQGPAHPGGALGPAPAAEEGAEAFERWMRGLPRKPGPAAAPAGWAPAAAEDDLTRVPPPLAGEAARPGVAGRETQRRIAYPVLGHPRLPPLPPAGPPAQRPPPLPAALLQRRSASMPAGAPPPALHPGIQEPRGLEPEGIRAWQARRAYGPSAGGASSVGVDWPLEDPPADAWGHEEAWGPYDGPGGLPWPAGAAVGSERPPPLAGPLPVAEEANSGVVRLLARKAYQVREEPTARQLEEVTRETREIPHAHLLSTVQDSVIGFLYPYLDAARREERAHGYASGTPPITQATQHLVRSARGGANQHARRLLEGVAGLIPEDPGVGKRLRQAWEAHVDGWAREMTELAADPEAGAIDADAIKVAIAESLASRAPAKALLALVEGLPEQQRQQPQQKPLRDRTAHVIELFGERVVARRLLTKPPTYEELAADRWPAVVYLHRLEREYHDTEDGVSPAYRPQLSQRDLLAHAATLAAAAAAQTIANSTLRGPSPGPTPGPGQGRSDSAASGSASAAGTVASGPGAGAPGGSLGGSWAGESHGWGAPGVAGWAQGRGAMGQAGAGGGYAAGQRGGGYGGYGGRGGRGFAFGRGDGGRGGGRRGGELDGNADLVSYGFMQQLRGLGVTTATPAAVRQVVKAHQHCADALTHRGCTRAPGACQYRHDTPARLVAEWLGAHVGH</sequence>
<dbReference type="EMBL" id="BRXU01000010">
    <property type="protein sequence ID" value="GLC54489.1"/>
    <property type="molecule type" value="Genomic_DNA"/>
</dbReference>
<gene>
    <name evidence="2" type="primary">PLESTB001399</name>
    <name evidence="2" type="ORF">PLESTB_000872300</name>
</gene>
<evidence type="ECO:0000313" key="2">
    <source>
        <dbReference type="EMBL" id="GLC54489.1"/>
    </source>
</evidence>
<feature type="compositionally biased region" description="Polar residues" evidence="1">
    <location>
        <begin position="52"/>
        <end position="64"/>
    </location>
</feature>
<keyword evidence="3" id="KW-1185">Reference proteome</keyword>